<dbReference type="Gene3D" id="2.60.200.20">
    <property type="match status" value="1"/>
</dbReference>
<dbReference type="SMART" id="SM00240">
    <property type="entry name" value="FHA"/>
    <property type="match status" value="1"/>
</dbReference>
<dbReference type="EMBL" id="MRCB01000015">
    <property type="protein sequence ID" value="OKH22245.1"/>
    <property type="molecule type" value="Genomic_DNA"/>
</dbReference>
<dbReference type="Proteomes" id="UP000186868">
    <property type="component" value="Unassembled WGS sequence"/>
</dbReference>
<name>A0A1U7HFC0_9CYAN</name>
<evidence type="ECO:0000313" key="4">
    <source>
        <dbReference type="Proteomes" id="UP000186868"/>
    </source>
</evidence>
<dbReference type="SUPFAM" id="SSF49879">
    <property type="entry name" value="SMAD/FHA domain"/>
    <property type="match status" value="1"/>
</dbReference>
<dbReference type="PROSITE" id="PS50006">
    <property type="entry name" value="FHA_DOMAIN"/>
    <property type="match status" value="1"/>
</dbReference>
<evidence type="ECO:0000256" key="1">
    <source>
        <dbReference type="SAM" id="MobiDB-lite"/>
    </source>
</evidence>
<dbReference type="AlphaFoldDB" id="A0A1U7HFC0"/>
<dbReference type="OrthoDB" id="514712at2"/>
<keyword evidence="4" id="KW-1185">Reference proteome</keyword>
<feature type="domain" description="FHA" evidence="2">
    <location>
        <begin position="26"/>
        <end position="74"/>
    </location>
</feature>
<gene>
    <name evidence="3" type="ORF">NIES593_13270</name>
</gene>
<evidence type="ECO:0000259" key="2">
    <source>
        <dbReference type="PROSITE" id="PS50006"/>
    </source>
</evidence>
<dbReference type="InterPro" id="IPR000253">
    <property type="entry name" value="FHA_dom"/>
</dbReference>
<evidence type="ECO:0000313" key="3">
    <source>
        <dbReference type="EMBL" id="OKH22245.1"/>
    </source>
</evidence>
<dbReference type="Pfam" id="PF00498">
    <property type="entry name" value="FHA"/>
    <property type="match status" value="1"/>
</dbReference>
<organism evidence="3 4">
    <name type="scientific">Hydrococcus rivularis NIES-593</name>
    <dbReference type="NCBI Taxonomy" id="1921803"/>
    <lineage>
        <taxon>Bacteria</taxon>
        <taxon>Bacillati</taxon>
        <taxon>Cyanobacteriota</taxon>
        <taxon>Cyanophyceae</taxon>
        <taxon>Pleurocapsales</taxon>
        <taxon>Hydrococcaceae</taxon>
        <taxon>Hydrococcus</taxon>
    </lineage>
</organism>
<sequence length="158" mass="17905">MITLTLLHPGKNVPMQNWTFDTQSVIRIGRSMDNDVVLYSAVVSRRHLEIKRNGIRWEIVNFGANGTYINGKPITTVQAEDGMIIRLASSGPQIQIRLNSERVEPKLNTDRTQQMPTKEAISNDAKKTSKEIAVSYVEPDNYKAIDQEARSHLRQLSE</sequence>
<reference evidence="3 4" key="1">
    <citation type="submission" date="2016-11" db="EMBL/GenBank/DDBJ databases">
        <title>Draft Genome Sequences of Nine Cyanobacterial Strains from Diverse Habitats.</title>
        <authorList>
            <person name="Zhu T."/>
            <person name="Hou S."/>
            <person name="Lu X."/>
            <person name="Hess W.R."/>
        </authorList>
    </citation>
    <scope>NUCLEOTIDE SEQUENCE [LARGE SCALE GENOMIC DNA]</scope>
    <source>
        <strain evidence="3 4">NIES-593</strain>
    </source>
</reference>
<proteinExistence type="predicted"/>
<dbReference type="STRING" id="1921803.NIES593_13270"/>
<dbReference type="InterPro" id="IPR008984">
    <property type="entry name" value="SMAD_FHA_dom_sf"/>
</dbReference>
<accession>A0A1U7HFC0</accession>
<comment type="caution">
    <text evidence="3">The sequence shown here is derived from an EMBL/GenBank/DDBJ whole genome shotgun (WGS) entry which is preliminary data.</text>
</comment>
<protein>
    <recommendedName>
        <fullName evidence="2">FHA domain-containing protein</fullName>
    </recommendedName>
</protein>
<feature type="region of interest" description="Disordered" evidence="1">
    <location>
        <begin position="107"/>
        <end position="128"/>
    </location>
</feature>